<proteinExistence type="predicted"/>
<feature type="region of interest" description="Disordered" evidence="1">
    <location>
        <begin position="1"/>
        <end position="24"/>
    </location>
</feature>
<dbReference type="AlphaFoldDB" id="A0A183JSC1"/>
<evidence type="ECO:0000313" key="4">
    <source>
        <dbReference type="WBParaSite" id="SCUD_0000561101-mRNA-1"/>
    </source>
</evidence>
<gene>
    <name evidence="2" type="ORF">SCUD_LOCUS5611</name>
</gene>
<reference evidence="2 3" key="2">
    <citation type="submission" date="2018-11" db="EMBL/GenBank/DDBJ databases">
        <authorList>
            <consortium name="Pathogen Informatics"/>
        </authorList>
    </citation>
    <scope>NUCLEOTIDE SEQUENCE [LARGE SCALE GENOMIC DNA]</scope>
    <source>
        <strain evidence="2">Dakar</strain>
        <strain evidence="3">Dakar, Senegal</strain>
    </source>
</reference>
<evidence type="ECO:0000313" key="3">
    <source>
        <dbReference type="Proteomes" id="UP000279833"/>
    </source>
</evidence>
<sequence length="114" mass="13263">MKKLDSLSKMIHKPNHKDDNEMRTDDFFIHSSSLRRDNSNNDEYEELHVKPIHHSYKVKRNKRNTLSIPKDLTITAEVISGNTDDNINNNKASITYQLKLAAKVEVSLKQKLLF</sequence>
<keyword evidence="3" id="KW-1185">Reference proteome</keyword>
<protein>
    <submittedName>
        <fullName evidence="2 4">Uncharacterized protein</fullName>
    </submittedName>
</protein>
<accession>A0A183JSC1</accession>
<evidence type="ECO:0000313" key="2">
    <source>
        <dbReference type="EMBL" id="VDO97014.1"/>
    </source>
</evidence>
<organism evidence="4">
    <name type="scientific">Schistosoma curassoni</name>
    <dbReference type="NCBI Taxonomy" id="6186"/>
    <lineage>
        <taxon>Eukaryota</taxon>
        <taxon>Metazoa</taxon>
        <taxon>Spiralia</taxon>
        <taxon>Lophotrochozoa</taxon>
        <taxon>Platyhelminthes</taxon>
        <taxon>Trematoda</taxon>
        <taxon>Digenea</taxon>
        <taxon>Strigeidida</taxon>
        <taxon>Schistosomatoidea</taxon>
        <taxon>Schistosomatidae</taxon>
        <taxon>Schistosoma</taxon>
    </lineage>
</organism>
<reference evidence="4" key="1">
    <citation type="submission" date="2016-06" db="UniProtKB">
        <authorList>
            <consortium name="WormBaseParasite"/>
        </authorList>
    </citation>
    <scope>IDENTIFICATION</scope>
</reference>
<dbReference type="EMBL" id="UZAK01009562">
    <property type="protein sequence ID" value="VDO97014.1"/>
    <property type="molecule type" value="Genomic_DNA"/>
</dbReference>
<evidence type="ECO:0000256" key="1">
    <source>
        <dbReference type="SAM" id="MobiDB-lite"/>
    </source>
</evidence>
<name>A0A183JSC1_9TREM</name>
<dbReference type="WBParaSite" id="SCUD_0000561101-mRNA-1">
    <property type="protein sequence ID" value="SCUD_0000561101-mRNA-1"/>
    <property type="gene ID" value="SCUD_0000561101"/>
</dbReference>
<dbReference type="Proteomes" id="UP000279833">
    <property type="component" value="Unassembled WGS sequence"/>
</dbReference>